<dbReference type="PANTHER" id="PTHR43781">
    <property type="entry name" value="SACCHAROPINE DEHYDROGENASE"/>
    <property type="match status" value="1"/>
</dbReference>
<organism evidence="2 3">
    <name type="scientific">Nocardia amamiensis</name>
    <dbReference type="NCBI Taxonomy" id="404578"/>
    <lineage>
        <taxon>Bacteria</taxon>
        <taxon>Bacillati</taxon>
        <taxon>Actinomycetota</taxon>
        <taxon>Actinomycetes</taxon>
        <taxon>Mycobacteriales</taxon>
        <taxon>Nocardiaceae</taxon>
        <taxon>Nocardia</taxon>
    </lineage>
</organism>
<evidence type="ECO:0000313" key="2">
    <source>
        <dbReference type="EMBL" id="MBF6302241.1"/>
    </source>
</evidence>
<comment type="caution">
    <text evidence="2">The sequence shown here is derived from an EMBL/GenBank/DDBJ whole genome shotgun (WGS) entry which is preliminary data.</text>
</comment>
<reference evidence="2 3" key="1">
    <citation type="submission" date="2020-10" db="EMBL/GenBank/DDBJ databases">
        <title>Identification of Nocardia species via Next-generation sequencing and recognition of intraspecies genetic diversity.</title>
        <authorList>
            <person name="Li P."/>
            <person name="Li P."/>
            <person name="Lu B."/>
        </authorList>
    </citation>
    <scope>NUCLEOTIDE SEQUENCE [LARGE SCALE GENOMIC DNA]</scope>
    <source>
        <strain evidence="2 3">BJ06-0157</strain>
    </source>
</reference>
<dbReference type="Pfam" id="PF03435">
    <property type="entry name" value="Sacchrp_dh_NADP"/>
    <property type="match status" value="1"/>
</dbReference>
<sequence length="345" mass="36201">MRIAVYGASGHTGRLILADLRRRGISPLLVGRDADRLRAAATESGLPDAAIHVAQLDDQALAQAFRDVDVVINAVAPFIEFGEPVVRAAIAAGAHYVDISGEQAHIKRVFDTYSEPARQAGVTVVPMVNDGGFLGDLISSLAAARVERPEHVTLAHRITGGTGISRGSGRTAVANADTFVSGGEIYTRDDWRTGTPARTTKVTFPGDSQPSEVVKFALSEVVTVPRHVPADHVEGVADAEIATLFLNITTELAEALPEFPRDDPDSPDRFLVLADVTGSGGTARGYVEGTNTYQFTAIAAAEAAVRLATDGAQPGVLAPSQAFDPADILEALAAHGIRWSVGPTP</sequence>
<keyword evidence="3" id="KW-1185">Reference proteome</keyword>
<name>A0ABS0D095_9NOCA</name>
<dbReference type="PANTHER" id="PTHR43781:SF1">
    <property type="entry name" value="SACCHAROPINE DEHYDROGENASE"/>
    <property type="match status" value="1"/>
</dbReference>
<dbReference type="InterPro" id="IPR005097">
    <property type="entry name" value="Sacchrp_dh_NADP-bd"/>
</dbReference>
<protein>
    <submittedName>
        <fullName evidence="2">Saccharopine dehydrogenase NADP-binding domain-containing protein</fullName>
    </submittedName>
</protein>
<feature type="domain" description="Saccharopine dehydrogenase NADP binding" evidence="1">
    <location>
        <begin position="3"/>
        <end position="125"/>
    </location>
</feature>
<dbReference type="SUPFAM" id="SSF51735">
    <property type="entry name" value="NAD(P)-binding Rossmann-fold domains"/>
    <property type="match status" value="1"/>
</dbReference>
<evidence type="ECO:0000259" key="1">
    <source>
        <dbReference type="Pfam" id="PF03435"/>
    </source>
</evidence>
<proteinExistence type="predicted"/>
<dbReference type="EMBL" id="JADLQX010000039">
    <property type="protein sequence ID" value="MBF6302241.1"/>
    <property type="molecule type" value="Genomic_DNA"/>
</dbReference>
<dbReference type="Gene3D" id="3.40.50.720">
    <property type="entry name" value="NAD(P)-binding Rossmann-like Domain"/>
    <property type="match status" value="1"/>
</dbReference>
<dbReference type="InterPro" id="IPR036291">
    <property type="entry name" value="NAD(P)-bd_dom_sf"/>
</dbReference>
<accession>A0ABS0D095</accession>
<dbReference type="RefSeq" id="WP_195133427.1">
    <property type="nucleotide sequence ID" value="NZ_JADLQX010000039.1"/>
</dbReference>
<gene>
    <name evidence="2" type="ORF">IU459_32575</name>
</gene>
<dbReference type="Proteomes" id="UP000702209">
    <property type="component" value="Unassembled WGS sequence"/>
</dbReference>
<evidence type="ECO:0000313" key="3">
    <source>
        <dbReference type="Proteomes" id="UP000702209"/>
    </source>
</evidence>